<dbReference type="InterPro" id="IPR054529">
    <property type="entry name" value="TcaA_2nd"/>
</dbReference>
<reference evidence="3 4" key="1">
    <citation type="submission" date="2016-10" db="EMBL/GenBank/DDBJ databases">
        <authorList>
            <person name="Varghese N."/>
            <person name="Submissions S."/>
        </authorList>
    </citation>
    <scope>NUCLEOTIDE SEQUENCE [LARGE SCALE GENOMIC DNA]</scope>
    <source>
        <strain evidence="3 4">DSM 13796</strain>
    </source>
</reference>
<dbReference type="PANTHER" id="PTHR40038">
    <property type="entry name" value="MEMBRANE-ASSOCIATED PROTEIN TCAA"/>
    <property type="match status" value="1"/>
</dbReference>
<feature type="domain" description="TcaA second" evidence="1">
    <location>
        <begin position="30"/>
        <end position="123"/>
    </location>
</feature>
<dbReference type="EMBL" id="FOXX01000006">
    <property type="protein sequence ID" value="SFQ67610.1"/>
    <property type="molecule type" value="Genomic_DNA"/>
</dbReference>
<evidence type="ECO:0000313" key="4">
    <source>
        <dbReference type="Proteomes" id="UP000182762"/>
    </source>
</evidence>
<evidence type="ECO:0000259" key="1">
    <source>
        <dbReference type="Pfam" id="PF22813"/>
    </source>
</evidence>
<accession>A0A1I6AG14</accession>
<dbReference type="InterPro" id="IPR056902">
    <property type="entry name" value="NTF2_YvbJ"/>
</dbReference>
<dbReference type="RefSeq" id="WP_139210340.1">
    <property type="nucleotide sequence ID" value="NZ_FOXX01000006.1"/>
</dbReference>
<keyword evidence="4" id="KW-1185">Reference proteome</keyword>
<name>A0A1I6AG14_9BACI</name>
<proteinExistence type="predicted"/>
<evidence type="ECO:0000313" key="3">
    <source>
        <dbReference type="EMBL" id="SFQ67610.1"/>
    </source>
</evidence>
<dbReference type="PANTHER" id="PTHR40038:SF1">
    <property type="entry name" value="MEMBRANE-ASSOCIATED PROTEIN TCAA"/>
    <property type="match status" value="1"/>
</dbReference>
<comment type="caution">
    <text evidence="3">The sequence shown here is derived from an EMBL/GenBank/DDBJ whole genome shotgun (WGS) entry which is preliminary data.</text>
</comment>
<sequence>MKKWILTSVAIVLLLIVGASIVIQQNTQSPEEAVKEFEKAVSTKDTDLLSELIVPDNEKAQVNKTSLQAFANYLQSNSSSLEAIEDSLDDQLKEKNFTETNSQVSLVENGKELLFFPKYKFEVKTMELAITGEQEGEKVTLYSNGFKKGLPKEKDSLYGPFLPGEYTFKLSVKTDLATFIGDRKKELWGTGKTSLLIDSEKMAQSDEKVKKDLVSAVELFNKDFSRYETSEFQLSAFSNATQELKSGESNYGEGFEEIKDALDEIQSQYEGGVVDLDSLAVSYFDGKWKANASAAVSYMNKVKVSGGKEFEDLSYGALRDYQLVYSSEKKQWLIDGMDEYGYDDDEVENWEYTQETNPHNPVFKWTRDGKKDEGSYY</sequence>
<organism evidence="3 4">
    <name type="scientific">Priestia endophytica DSM 13796</name>
    <dbReference type="NCBI Taxonomy" id="1121089"/>
    <lineage>
        <taxon>Bacteria</taxon>
        <taxon>Bacillati</taxon>
        <taxon>Bacillota</taxon>
        <taxon>Bacilli</taxon>
        <taxon>Bacillales</taxon>
        <taxon>Bacillaceae</taxon>
        <taxon>Priestia</taxon>
    </lineage>
</organism>
<dbReference type="Pfam" id="PF22813">
    <property type="entry name" value="TcaA_2nd"/>
    <property type="match status" value="1"/>
</dbReference>
<gene>
    <name evidence="3" type="ORF">SAMN02745910_02706</name>
</gene>
<dbReference type="Pfam" id="PF25155">
    <property type="entry name" value="NTF2_YvbJ"/>
    <property type="match status" value="1"/>
</dbReference>
<dbReference type="GeneID" id="93713811"/>
<feature type="domain" description="YvbJ-like NTF2-like" evidence="2">
    <location>
        <begin position="213"/>
        <end position="338"/>
    </location>
</feature>
<protein>
    <submittedName>
        <fullName evidence="3">Uncharacterized protein</fullName>
    </submittedName>
</protein>
<evidence type="ECO:0000259" key="2">
    <source>
        <dbReference type="Pfam" id="PF25155"/>
    </source>
</evidence>
<dbReference type="Proteomes" id="UP000182762">
    <property type="component" value="Unassembled WGS sequence"/>
</dbReference>